<feature type="region of interest" description="Disordered" evidence="3">
    <location>
        <begin position="584"/>
        <end position="623"/>
    </location>
</feature>
<accession>A0AAV7X5F1</accession>
<reference evidence="6" key="1">
    <citation type="submission" date="2022-12" db="EMBL/GenBank/DDBJ databases">
        <title>Chromosome-level genome assembly of the bean flower thrips Megalurothrips usitatus.</title>
        <authorList>
            <person name="Ma L."/>
            <person name="Liu Q."/>
            <person name="Li H."/>
            <person name="Cai W."/>
        </authorList>
    </citation>
    <scope>NUCLEOTIDE SEQUENCE</scope>
    <source>
        <strain evidence="6">Cailab_2022a</strain>
    </source>
</reference>
<feature type="transmembrane region" description="Helical" evidence="4">
    <location>
        <begin position="749"/>
        <end position="771"/>
    </location>
</feature>
<dbReference type="SMART" id="SM00364">
    <property type="entry name" value="LRR_BAC"/>
    <property type="match status" value="4"/>
</dbReference>
<feature type="compositionally biased region" description="Low complexity" evidence="3">
    <location>
        <begin position="461"/>
        <end position="504"/>
    </location>
</feature>
<dbReference type="SUPFAM" id="SSF52058">
    <property type="entry name" value="L domain-like"/>
    <property type="match status" value="1"/>
</dbReference>
<feature type="chain" id="PRO_5043406558" evidence="5">
    <location>
        <begin position="40"/>
        <end position="1029"/>
    </location>
</feature>
<evidence type="ECO:0000256" key="3">
    <source>
        <dbReference type="SAM" id="MobiDB-lite"/>
    </source>
</evidence>
<proteinExistence type="predicted"/>
<dbReference type="AlphaFoldDB" id="A0AAV7X5F1"/>
<feature type="region of interest" description="Disordered" evidence="3">
    <location>
        <begin position="419"/>
        <end position="563"/>
    </location>
</feature>
<dbReference type="SMART" id="SM00369">
    <property type="entry name" value="LRR_TYP"/>
    <property type="match status" value="8"/>
</dbReference>
<evidence type="ECO:0000313" key="6">
    <source>
        <dbReference type="EMBL" id="KAJ1520265.1"/>
    </source>
</evidence>
<dbReference type="Pfam" id="PF13855">
    <property type="entry name" value="LRR_8"/>
    <property type="match status" value="2"/>
</dbReference>
<dbReference type="PANTHER" id="PTHR24366">
    <property type="entry name" value="IG(IMMUNOGLOBULIN) AND LRR(LEUCINE RICH REPEAT) DOMAINS"/>
    <property type="match status" value="1"/>
</dbReference>
<dbReference type="Proteomes" id="UP001075354">
    <property type="component" value="Chromosome 15"/>
</dbReference>
<feature type="region of interest" description="Disordered" evidence="3">
    <location>
        <begin position="926"/>
        <end position="989"/>
    </location>
</feature>
<evidence type="ECO:0000256" key="1">
    <source>
        <dbReference type="ARBA" id="ARBA00022614"/>
    </source>
</evidence>
<feature type="region of interest" description="Disordered" evidence="3">
    <location>
        <begin position="878"/>
        <end position="900"/>
    </location>
</feature>
<feature type="compositionally biased region" description="Low complexity" evidence="3">
    <location>
        <begin position="551"/>
        <end position="562"/>
    </location>
</feature>
<keyword evidence="2" id="KW-0677">Repeat</keyword>
<feature type="compositionally biased region" description="Low complexity" evidence="3">
    <location>
        <begin position="516"/>
        <end position="539"/>
    </location>
</feature>
<organism evidence="6 7">
    <name type="scientific">Megalurothrips usitatus</name>
    <name type="common">bean blossom thrips</name>
    <dbReference type="NCBI Taxonomy" id="439358"/>
    <lineage>
        <taxon>Eukaryota</taxon>
        <taxon>Metazoa</taxon>
        <taxon>Ecdysozoa</taxon>
        <taxon>Arthropoda</taxon>
        <taxon>Hexapoda</taxon>
        <taxon>Insecta</taxon>
        <taxon>Pterygota</taxon>
        <taxon>Neoptera</taxon>
        <taxon>Paraneoptera</taxon>
        <taxon>Thysanoptera</taxon>
        <taxon>Terebrantia</taxon>
        <taxon>Thripoidea</taxon>
        <taxon>Thripidae</taxon>
        <taxon>Megalurothrips</taxon>
    </lineage>
</organism>
<keyword evidence="4" id="KW-0812">Transmembrane</keyword>
<evidence type="ECO:0000256" key="5">
    <source>
        <dbReference type="SAM" id="SignalP"/>
    </source>
</evidence>
<feature type="compositionally biased region" description="Low complexity" evidence="3">
    <location>
        <begin position="584"/>
        <end position="622"/>
    </location>
</feature>
<dbReference type="PROSITE" id="PS51450">
    <property type="entry name" value="LRR"/>
    <property type="match status" value="1"/>
</dbReference>
<comment type="caution">
    <text evidence="6">The sequence shown here is derived from an EMBL/GenBank/DDBJ whole genome shotgun (WGS) entry which is preliminary data.</text>
</comment>
<keyword evidence="7" id="KW-1185">Reference proteome</keyword>
<evidence type="ECO:0000313" key="7">
    <source>
        <dbReference type="Proteomes" id="UP001075354"/>
    </source>
</evidence>
<dbReference type="InterPro" id="IPR003591">
    <property type="entry name" value="Leu-rich_rpt_typical-subtyp"/>
</dbReference>
<dbReference type="Gene3D" id="3.80.10.10">
    <property type="entry name" value="Ribonuclease Inhibitor"/>
    <property type="match status" value="2"/>
</dbReference>
<keyword evidence="5" id="KW-0732">Signal</keyword>
<dbReference type="InterPro" id="IPR001611">
    <property type="entry name" value="Leu-rich_rpt"/>
</dbReference>
<feature type="compositionally biased region" description="Pro residues" evidence="3">
    <location>
        <begin position="505"/>
        <end position="515"/>
    </location>
</feature>
<evidence type="ECO:0000256" key="4">
    <source>
        <dbReference type="SAM" id="Phobius"/>
    </source>
</evidence>
<sequence length="1029" mass="109981">MRSGPGPGGSPGGRGRWRPGPWPWLLAAAVAVLASGAAAQCPWHRDVKELQSSCICAYNLGQELSVQCDMVDFPRLLSALDRFARDASLDLLYVNNSTVAGLADDAFRHLRLKSVQLSGCRIRSIAPHAFRHQEATLKNLNLQDNELSEVPVESLRGLRNLTLLDLSRNRIERVPGGAFATLHSLATLKLADNNLSLAADAFQGLEDTLKNLNLKGTRQKRVPEAIKGLRTLAFLDLAQNGLRELPGPAGAQILEGLHALSALNLERNLIQSVGETTFRGVRDTLSSLSLLNNLLTEFPASAVSSLHELRVLDIGFNLLTELPVNAFTGTPSLTLLALDGNPLSGVPEKAVAHLNTTLRGLSLGGRFLSCDCGLRWVAEWIARGDLQVTSRERNPQFCGSPAHLKDRSFYAIQPAELKCGGEKEREQDKEQDKEQVLADESESKPVVEEQEDALDADYQVVPAASTTTTTTTTTTKATTVPTTTTTSTTARPTTTTVAATTTTTTPPPPTAPPTTTPVATTTTTTTPRPTYRPTYKTRPPTTPTAPPTAPPTTSTTTTSTTTRRGNGLVAARTTAAPGVWRSNAAQQGSAVPAPAAAPVHPTAHAPGHGPGLAAAPGHAGSASMHRPPLVLGSFPAGNHAKHTEPEEEVKVRSAYRQDNSIIIQWDSHTANILGFRVVYRLFGDKSFKQGPPLEASEREFKIKNVPSQECIVVCVISLEEVNVAPETVPYGQCREVRTVTSPTSNMDKITIAASAAICGTVVIAVIVFVAASRRRTRKLHTLQQHGSKNGIPAGGSGLAGLGGGLGLPVGCCGPTPSPAGPLSSLATLSAFTNHKDWDQVSVYSNRSMGRAPRMYHVERQGSINAGCAADDVRTHASHFKPKTRSIADGQSQHSFSNHSGRYLSSGNSFAHGPGLGLVNSPQELRHSRQSLAVSDRMSRVSYPASHAHQPSVASSRRQRPRSRTRDSATNQSMAHGHAPSMTRPGSRYSAAGSTHTLNNYCDTSDNWTDHDMDIYMARNPTTRTGLVPL</sequence>
<gene>
    <name evidence="6" type="ORF">ONE63_004469</name>
</gene>
<feature type="signal peptide" evidence="5">
    <location>
        <begin position="1"/>
        <end position="39"/>
    </location>
</feature>
<dbReference type="InterPro" id="IPR032675">
    <property type="entry name" value="LRR_dom_sf"/>
</dbReference>
<dbReference type="EMBL" id="JAPTSV010000015">
    <property type="protein sequence ID" value="KAJ1520265.1"/>
    <property type="molecule type" value="Genomic_DNA"/>
</dbReference>
<keyword evidence="4" id="KW-1133">Transmembrane helix</keyword>
<protein>
    <submittedName>
        <fullName evidence="6">Uncharacterized protein</fullName>
    </submittedName>
</protein>
<evidence type="ECO:0000256" key="2">
    <source>
        <dbReference type="ARBA" id="ARBA00022737"/>
    </source>
</evidence>
<feature type="compositionally biased region" description="Basic and acidic residues" evidence="3">
    <location>
        <begin position="419"/>
        <end position="447"/>
    </location>
</feature>
<feature type="compositionally biased region" description="Polar residues" evidence="3">
    <location>
        <begin position="888"/>
        <end position="900"/>
    </location>
</feature>
<name>A0AAV7X5F1_9NEOP</name>
<feature type="compositionally biased region" description="Pro residues" evidence="3">
    <location>
        <begin position="540"/>
        <end position="550"/>
    </location>
</feature>
<dbReference type="PANTHER" id="PTHR24366:SF168">
    <property type="entry name" value="GH22922P-RELATED"/>
    <property type="match status" value="1"/>
</dbReference>
<keyword evidence="1" id="KW-0433">Leucine-rich repeat</keyword>
<keyword evidence="4" id="KW-0472">Membrane</keyword>